<feature type="non-terminal residue" evidence="1">
    <location>
        <position position="1"/>
    </location>
</feature>
<gene>
    <name evidence="1" type="ORF">CPELLU_LOCUS17586</name>
</gene>
<dbReference type="EMBL" id="CAJVQA010030415">
    <property type="protein sequence ID" value="CAG8799286.1"/>
    <property type="molecule type" value="Genomic_DNA"/>
</dbReference>
<organism evidence="1 2">
    <name type="scientific">Cetraspora pellucida</name>
    <dbReference type="NCBI Taxonomy" id="1433469"/>
    <lineage>
        <taxon>Eukaryota</taxon>
        <taxon>Fungi</taxon>
        <taxon>Fungi incertae sedis</taxon>
        <taxon>Mucoromycota</taxon>
        <taxon>Glomeromycotina</taxon>
        <taxon>Glomeromycetes</taxon>
        <taxon>Diversisporales</taxon>
        <taxon>Gigasporaceae</taxon>
        <taxon>Cetraspora</taxon>
    </lineage>
</organism>
<evidence type="ECO:0000313" key="1">
    <source>
        <dbReference type="EMBL" id="CAG8799286.1"/>
    </source>
</evidence>
<comment type="caution">
    <text evidence="1">The sequence shown here is derived from an EMBL/GenBank/DDBJ whole genome shotgun (WGS) entry which is preliminary data.</text>
</comment>
<name>A0A9N9JY96_9GLOM</name>
<reference evidence="1" key="1">
    <citation type="submission" date="2021-06" db="EMBL/GenBank/DDBJ databases">
        <authorList>
            <person name="Kallberg Y."/>
            <person name="Tangrot J."/>
            <person name="Rosling A."/>
        </authorList>
    </citation>
    <scope>NUCLEOTIDE SEQUENCE</scope>
    <source>
        <strain evidence="1">FL966</strain>
    </source>
</reference>
<evidence type="ECO:0000313" key="2">
    <source>
        <dbReference type="Proteomes" id="UP000789759"/>
    </source>
</evidence>
<protein>
    <submittedName>
        <fullName evidence="1">20032_t:CDS:1</fullName>
    </submittedName>
</protein>
<keyword evidence="2" id="KW-1185">Reference proteome</keyword>
<dbReference type="Proteomes" id="UP000789759">
    <property type="component" value="Unassembled WGS sequence"/>
</dbReference>
<proteinExistence type="predicted"/>
<accession>A0A9N9JY96</accession>
<sequence>FYTLPTNILKQIYDKYTPIDNPEIKKQFWNEIIEEMIRFSKELQVHINEVLRKETGYSYMANATNFYRTVTTDIIWSVLGFKDQKEISMNDEKSIE</sequence>
<dbReference type="AlphaFoldDB" id="A0A9N9JY96"/>